<accession>A0ABZ1D5F1</accession>
<dbReference type="RefSeq" id="XP_062793279.1">
    <property type="nucleotide sequence ID" value="XM_062937228.1"/>
</dbReference>
<dbReference type="InterPro" id="IPR049492">
    <property type="entry name" value="BD-FAE-like_dom"/>
</dbReference>
<dbReference type="Proteomes" id="UP001329825">
    <property type="component" value="Chromosome 7"/>
</dbReference>
<dbReference type="InterPro" id="IPR029058">
    <property type="entry name" value="AB_hydrolase_fold"/>
</dbReference>
<evidence type="ECO:0008006" key="5">
    <source>
        <dbReference type="Google" id="ProtNLM"/>
    </source>
</evidence>
<dbReference type="Pfam" id="PF00326">
    <property type="entry name" value="Peptidase_S9"/>
    <property type="match status" value="1"/>
</dbReference>
<feature type="domain" description="Peptidase S9 prolyl oligopeptidase catalytic" evidence="1">
    <location>
        <begin position="266"/>
        <end position="321"/>
    </location>
</feature>
<name>A0ABZ1D5F1_9TREE</name>
<dbReference type="InterPro" id="IPR001375">
    <property type="entry name" value="Peptidase_S9_cat"/>
</dbReference>
<dbReference type="EMBL" id="CP141887">
    <property type="protein sequence ID" value="WRT68539.1"/>
    <property type="molecule type" value="Genomic_DNA"/>
</dbReference>
<organism evidence="3 4">
    <name type="scientific">Kwoniella shivajii</name>
    <dbReference type="NCBI Taxonomy" id="564305"/>
    <lineage>
        <taxon>Eukaryota</taxon>
        <taxon>Fungi</taxon>
        <taxon>Dikarya</taxon>
        <taxon>Basidiomycota</taxon>
        <taxon>Agaricomycotina</taxon>
        <taxon>Tremellomycetes</taxon>
        <taxon>Tremellales</taxon>
        <taxon>Cryptococcaceae</taxon>
        <taxon>Kwoniella</taxon>
    </lineage>
</organism>
<sequence>MSAQPATFTYDPAHSVQFDVYVPSDLTSSEGEIKSLPLIINWHGGGMVAGGKKDLFFPQYLVDKFNAKGVIYISANHRLLYPSSTADIIEDVHTLFQYISSGSSEFASYLHGIGIRVDTTKIGVSGISGGVYSARAASTLATVLPRPKVSLSLYGMAGNFLLDFWVKPNDPNDYYKALALDHDKLEKLVIENGGAVVSDAPLKIDMQKRQATDEFNRVGFFVDWQHKGILLDYILNEHGLSSKINQFPLIERINHIPENKKHLLLPLDKDTVPTFFIHGTKDLVVPIEESHAAYEELRQLGVQVGKAWVEGADHGLLDPSKPPNRIQGWEEAVDSGINFVIEQFDI</sequence>
<evidence type="ECO:0000259" key="2">
    <source>
        <dbReference type="Pfam" id="PF20434"/>
    </source>
</evidence>
<dbReference type="GeneID" id="87957647"/>
<dbReference type="Pfam" id="PF20434">
    <property type="entry name" value="BD-FAE"/>
    <property type="match status" value="1"/>
</dbReference>
<reference evidence="3 4" key="1">
    <citation type="submission" date="2024-01" db="EMBL/GenBank/DDBJ databases">
        <title>Comparative genomics of Cryptococcus and Kwoniella reveals pathogenesis evolution and contrasting modes of karyotype evolution via chromosome fusion or intercentromeric recombination.</title>
        <authorList>
            <person name="Coelho M.A."/>
            <person name="David-Palma M."/>
            <person name="Shea T."/>
            <person name="Bowers K."/>
            <person name="McGinley-Smith S."/>
            <person name="Mohammad A.W."/>
            <person name="Gnirke A."/>
            <person name="Yurkov A.M."/>
            <person name="Nowrousian M."/>
            <person name="Sun S."/>
            <person name="Cuomo C.A."/>
            <person name="Heitman J."/>
        </authorList>
    </citation>
    <scope>NUCLEOTIDE SEQUENCE [LARGE SCALE GENOMIC DNA]</scope>
    <source>
        <strain evidence="3">CBS 11374</strain>
    </source>
</reference>
<feature type="domain" description="BD-FAE-like" evidence="2">
    <location>
        <begin position="27"/>
        <end position="137"/>
    </location>
</feature>
<proteinExistence type="predicted"/>
<evidence type="ECO:0000313" key="4">
    <source>
        <dbReference type="Proteomes" id="UP001329825"/>
    </source>
</evidence>
<dbReference type="SUPFAM" id="SSF53474">
    <property type="entry name" value="alpha/beta-Hydrolases"/>
    <property type="match status" value="1"/>
</dbReference>
<keyword evidence="4" id="KW-1185">Reference proteome</keyword>
<evidence type="ECO:0000313" key="3">
    <source>
        <dbReference type="EMBL" id="WRT68539.1"/>
    </source>
</evidence>
<protein>
    <recommendedName>
        <fullName evidence="5">Peptidase S9 prolyl oligopeptidase catalytic domain-containing protein</fullName>
    </recommendedName>
</protein>
<evidence type="ECO:0000259" key="1">
    <source>
        <dbReference type="Pfam" id="PF00326"/>
    </source>
</evidence>
<gene>
    <name evidence="3" type="ORF">IL334_005516</name>
</gene>
<dbReference type="Gene3D" id="3.40.50.1820">
    <property type="entry name" value="alpha/beta hydrolase"/>
    <property type="match status" value="1"/>
</dbReference>